<name>A0AAD0NLW8_9ACTN</name>
<dbReference type="AlphaFoldDB" id="A0AAD0NLW8"/>
<keyword evidence="4 7" id="KW-0812">Transmembrane</keyword>
<feature type="transmembrane region" description="Helical" evidence="7">
    <location>
        <begin position="370"/>
        <end position="388"/>
    </location>
</feature>
<dbReference type="EMBL" id="CP015453">
    <property type="protein sequence ID" value="AWH94240.1"/>
    <property type="molecule type" value="Genomic_DNA"/>
</dbReference>
<evidence type="ECO:0000256" key="1">
    <source>
        <dbReference type="ARBA" id="ARBA00004651"/>
    </source>
</evidence>
<evidence type="ECO:0000313" key="8">
    <source>
        <dbReference type="EMBL" id="AWH94240.1"/>
    </source>
</evidence>
<dbReference type="PANTHER" id="PTHR23517">
    <property type="entry name" value="RESISTANCE PROTEIN MDTM, PUTATIVE-RELATED-RELATED"/>
    <property type="match status" value="1"/>
</dbReference>
<keyword evidence="5 7" id="KW-1133">Transmembrane helix</keyword>
<feature type="transmembrane region" description="Helical" evidence="7">
    <location>
        <begin position="75"/>
        <end position="92"/>
    </location>
</feature>
<dbReference type="SUPFAM" id="SSF103473">
    <property type="entry name" value="MFS general substrate transporter"/>
    <property type="match status" value="1"/>
</dbReference>
<evidence type="ECO:0000313" key="9">
    <source>
        <dbReference type="Proteomes" id="UP000244903"/>
    </source>
</evidence>
<dbReference type="Gene3D" id="1.20.1250.20">
    <property type="entry name" value="MFS general substrate transporter like domains"/>
    <property type="match status" value="1"/>
</dbReference>
<feature type="transmembrane region" description="Helical" evidence="7">
    <location>
        <begin position="245"/>
        <end position="266"/>
    </location>
</feature>
<evidence type="ECO:0000256" key="6">
    <source>
        <dbReference type="ARBA" id="ARBA00023136"/>
    </source>
</evidence>
<feature type="transmembrane region" description="Helical" evidence="7">
    <location>
        <begin position="45"/>
        <end position="63"/>
    </location>
</feature>
<keyword evidence="9" id="KW-1185">Reference proteome</keyword>
<dbReference type="GO" id="GO:0022857">
    <property type="term" value="F:transmembrane transporter activity"/>
    <property type="evidence" value="ECO:0007669"/>
    <property type="project" value="InterPro"/>
</dbReference>
<accession>A0AAD0NLW8</accession>
<evidence type="ECO:0000256" key="5">
    <source>
        <dbReference type="ARBA" id="ARBA00022989"/>
    </source>
</evidence>
<dbReference type="RefSeq" id="WP_107747760.1">
    <property type="nucleotide sequence ID" value="NZ_CP015453.1"/>
</dbReference>
<dbReference type="Pfam" id="PF07690">
    <property type="entry name" value="MFS_1"/>
    <property type="match status" value="1"/>
</dbReference>
<gene>
    <name evidence="8" type="ORF">A6048_00480</name>
</gene>
<comment type="subcellular location">
    <subcellularLocation>
        <location evidence="1">Cell membrane</location>
        <topology evidence="1">Multi-pass membrane protein</topology>
    </subcellularLocation>
</comment>
<organism evidence="8 9">
    <name type="scientific">Dietzia psychralcaliphila</name>
    <dbReference type="NCBI Taxonomy" id="139021"/>
    <lineage>
        <taxon>Bacteria</taxon>
        <taxon>Bacillati</taxon>
        <taxon>Actinomycetota</taxon>
        <taxon>Actinomycetes</taxon>
        <taxon>Mycobacteriales</taxon>
        <taxon>Dietziaceae</taxon>
        <taxon>Dietzia</taxon>
    </lineage>
</organism>
<dbReference type="KEGG" id="dpc:A6048_00480"/>
<protein>
    <submittedName>
        <fullName evidence="8">MFS transporter</fullName>
    </submittedName>
</protein>
<dbReference type="InterPro" id="IPR050171">
    <property type="entry name" value="MFS_Transporters"/>
</dbReference>
<feature type="transmembrane region" description="Helical" evidence="7">
    <location>
        <begin position="9"/>
        <end position="33"/>
    </location>
</feature>
<feature type="transmembrane region" description="Helical" evidence="7">
    <location>
        <begin position="168"/>
        <end position="186"/>
    </location>
</feature>
<evidence type="ECO:0000256" key="2">
    <source>
        <dbReference type="ARBA" id="ARBA00022448"/>
    </source>
</evidence>
<feature type="transmembrane region" description="Helical" evidence="7">
    <location>
        <begin position="98"/>
        <end position="122"/>
    </location>
</feature>
<sequence length="393" mass="40003">MTSPPTDRAWLRAALAVFAVGWGANQFAPLLFLYREEQGLGQSDVTAMFSVYIVGLLPTLLVAGRWSDAHGRRVLMRPVLVLSLVATVLMLFGPQDPLWLYLGRFLAGLASGAAFGAGSAWVRELSAGAPPGTGARRAAIALTGGFGLGGLVGGLVGEFAPAPMVSPYLPHLVLGSVALVAAWNAADPYRPHGGSASAGLIPASAGTRRFLLGVAPWAPLVFGCASMSFAVLADLLGGDAGGLPTAYAGVMVGVTLGAGVLVQPTVRRLAAASPPSRPPVMGLAAAALGMAAGAALAASPDLPGRALWLLPVAVLLGAGYATLLVAGLVEVEFQSGPRDHAGLVAVFYVLAYLGMATPYVLAVLSRLGGPVPWIAALAVVCVLLIPLTQRQLR</sequence>
<feature type="transmembrane region" description="Helical" evidence="7">
    <location>
        <begin position="341"/>
        <end position="364"/>
    </location>
</feature>
<dbReference type="InterPro" id="IPR036259">
    <property type="entry name" value="MFS_trans_sf"/>
</dbReference>
<feature type="transmembrane region" description="Helical" evidence="7">
    <location>
        <begin position="306"/>
        <end position="329"/>
    </location>
</feature>
<reference evidence="8 9" key="1">
    <citation type="submission" date="2016-04" db="EMBL/GenBank/DDBJ databases">
        <title>Complete genome sequence of the haloalkaliphilic hydrocarbon-degrading bacterium Dietzia psychralcaliphila ILA-1T, isolated from a drain of a fish product-processing plant.</title>
        <authorList>
            <person name="Zhao J."/>
            <person name="Hu B."/>
            <person name="Geng S."/>
            <person name="Nie Y."/>
            <person name="Tang Y."/>
        </authorList>
    </citation>
    <scope>NUCLEOTIDE SEQUENCE [LARGE SCALE GENOMIC DNA]</scope>
    <source>
        <strain evidence="8 9">ILA-1</strain>
    </source>
</reference>
<evidence type="ECO:0000256" key="7">
    <source>
        <dbReference type="SAM" id="Phobius"/>
    </source>
</evidence>
<dbReference type="Proteomes" id="UP000244903">
    <property type="component" value="Chromosome"/>
</dbReference>
<feature type="transmembrane region" description="Helical" evidence="7">
    <location>
        <begin position="134"/>
        <end position="156"/>
    </location>
</feature>
<proteinExistence type="predicted"/>
<keyword evidence="3" id="KW-1003">Cell membrane</keyword>
<evidence type="ECO:0000256" key="4">
    <source>
        <dbReference type="ARBA" id="ARBA00022692"/>
    </source>
</evidence>
<dbReference type="GO" id="GO:0005886">
    <property type="term" value="C:plasma membrane"/>
    <property type="evidence" value="ECO:0007669"/>
    <property type="project" value="UniProtKB-SubCell"/>
</dbReference>
<dbReference type="PANTHER" id="PTHR23517:SF13">
    <property type="entry name" value="MAJOR FACILITATOR SUPERFAMILY MFS_1"/>
    <property type="match status" value="1"/>
</dbReference>
<keyword evidence="6 7" id="KW-0472">Membrane</keyword>
<dbReference type="InterPro" id="IPR011701">
    <property type="entry name" value="MFS"/>
</dbReference>
<feature type="transmembrane region" description="Helical" evidence="7">
    <location>
        <begin position="210"/>
        <end position="233"/>
    </location>
</feature>
<evidence type="ECO:0000256" key="3">
    <source>
        <dbReference type="ARBA" id="ARBA00022475"/>
    </source>
</evidence>
<feature type="transmembrane region" description="Helical" evidence="7">
    <location>
        <begin position="278"/>
        <end position="300"/>
    </location>
</feature>
<keyword evidence="2" id="KW-0813">Transport</keyword>